<keyword evidence="4" id="KW-1185">Reference proteome</keyword>
<gene>
    <name evidence="3" type="ORF">IHQ72_34850</name>
</gene>
<protein>
    <submittedName>
        <fullName evidence="3">Cysteine protease StiP family protein</fullName>
    </submittedName>
</protein>
<dbReference type="InterPro" id="IPR048336">
    <property type="entry name" value="StiP-like"/>
</dbReference>
<evidence type="ECO:0000313" key="4">
    <source>
        <dbReference type="Proteomes" id="UP001058098"/>
    </source>
</evidence>
<name>A0ABY5QWS5_9HYPH</name>
<dbReference type="Pfam" id="PF11202">
    <property type="entry name" value="StiP"/>
    <property type="match status" value="1"/>
</dbReference>
<feature type="domain" description="Cysteine protease StiP N-terminal" evidence="1">
    <location>
        <begin position="11"/>
        <end position="252"/>
    </location>
</feature>
<dbReference type="EMBL" id="CP062229">
    <property type="protein sequence ID" value="UVC15538.1"/>
    <property type="molecule type" value="Genomic_DNA"/>
</dbReference>
<organism evidence="3 4">
    <name type="scientific">Mesorhizobium onobrychidis</name>
    <dbReference type="NCBI Taxonomy" id="2775404"/>
    <lineage>
        <taxon>Bacteria</taxon>
        <taxon>Pseudomonadati</taxon>
        <taxon>Pseudomonadota</taxon>
        <taxon>Alphaproteobacteria</taxon>
        <taxon>Hyphomicrobiales</taxon>
        <taxon>Phyllobacteriaceae</taxon>
        <taxon>Mesorhizobium</taxon>
    </lineage>
</organism>
<dbReference type="Pfam" id="PF15608">
    <property type="entry name" value="PELOTA_1"/>
    <property type="match status" value="1"/>
</dbReference>
<evidence type="ECO:0000259" key="2">
    <source>
        <dbReference type="Pfam" id="PF15608"/>
    </source>
</evidence>
<evidence type="ECO:0000313" key="3">
    <source>
        <dbReference type="EMBL" id="UVC15538.1"/>
    </source>
</evidence>
<dbReference type="InterPro" id="IPR011215">
    <property type="entry name" value="StiP_N"/>
</dbReference>
<dbReference type="GO" id="GO:0006508">
    <property type="term" value="P:proteolysis"/>
    <property type="evidence" value="ECO:0007669"/>
    <property type="project" value="UniProtKB-KW"/>
</dbReference>
<evidence type="ECO:0000259" key="1">
    <source>
        <dbReference type="Pfam" id="PF11202"/>
    </source>
</evidence>
<keyword evidence="3" id="KW-0645">Protease</keyword>
<sequence>MLKTQSKFISGTYRSTDVTFLLKLVTLEAIDDASKEAAIQSGLRHYSEMISFESVPEAGYMAIFYEAMSVGAARMGREVAALARSISNQIKGPITLASLVRAGVPLGVLLKRALSRMGKDVQHYGISVIRDRGIDSNAMRHIIERRPIEGLLFVDGWTGKGAIATELERSFPSFSAQPPRLVVLSDPCGRAWLAASGEDWLIPSGILGSTVSGLISRSILNEKVTGPEDFHGTVRWDHLMSHDISAAFVDSVWTHAVTALDQNIDLAQWTVNDRSSHQRRSRQAINRIAAEFAVENTNRIKPGIAEATRAILRRMPQIVLLSSGEDAELAALRHLIREKNVHFQVVPKKIQPYRAITLIRKV</sequence>
<accession>A0ABY5QWS5</accession>
<feature type="domain" description="PELOTA RNA-binding" evidence="2">
    <location>
        <begin position="280"/>
        <end position="361"/>
    </location>
</feature>
<keyword evidence="3" id="KW-0378">Hydrolase</keyword>
<dbReference type="GO" id="GO:0008233">
    <property type="term" value="F:peptidase activity"/>
    <property type="evidence" value="ECO:0007669"/>
    <property type="project" value="UniProtKB-KW"/>
</dbReference>
<reference evidence="3" key="1">
    <citation type="submission" date="2020-09" db="EMBL/GenBank/DDBJ databases">
        <title>Rhizobia associated with sainfoin plants.</title>
        <authorList>
            <person name="Asharfi S."/>
            <person name="Kuzmanovic N."/>
            <person name="Bunk B."/>
            <person name="Sproeer C."/>
            <person name="Becker M."/>
            <person name="Thuenen T."/>
        </authorList>
    </citation>
    <scope>NUCLEOTIDE SEQUENCE</scope>
    <source>
        <strain evidence="3">OM4</strain>
    </source>
</reference>
<dbReference type="PIRSF" id="PIRSF020979">
    <property type="entry name" value="UCP020979"/>
    <property type="match status" value="1"/>
</dbReference>
<dbReference type="InterPro" id="IPR028157">
    <property type="entry name" value="PELOTA_dom"/>
</dbReference>
<proteinExistence type="predicted"/>
<dbReference type="Proteomes" id="UP001058098">
    <property type="component" value="Chromosome"/>
</dbReference>